<evidence type="ECO:0000313" key="8">
    <source>
        <dbReference type="Proteomes" id="UP000494363"/>
    </source>
</evidence>
<dbReference type="Pfam" id="PF25601">
    <property type="entry name" value="AAA_lid_14"/>
    <property type="match status" value="1"/>
</dbReference>
<dbReference type="GO" id="GO:0006355">
    <property type="term" value="P:regulation of DNA-templated transcription"/>
    <property type="evidence" value="ECO:0007669"/>
    <property type="project" value="InterPro"/>
</dbReference>
<keyword evidence="4" id="KW-0238">DNA-binding</keyword>
<proteinExistence type="predicted"/>
<evidence type="ECO:0000256" key="5">
    <source>
        <dbReference type="ARBA" id="ARBA00023163"/>
    </source>
</evidence>
<dbReference type="InterPro" id="IPR009057">
    <property type="entry name" value="Homeodomain-like_sf"/>
</dbReference>
<sequence length="324" mass="36151">MDQFARLNFHGSSPVMSAMRRQIEKIASVDVPVTVLGETGTGKELAVRAIHYLSARKQYPFVPVNCGALPESLIESELFGHERGAFTDAKAEGRGLIAEAEKGTLFLDEVDALGLKAQASLLRFIQDGTYRRVGGSSTRHADVRVVVATNANLVELAEARLFRRDLLYRLDVVSLHIPALRERGDDVTELAMIFLDRLRVRYTNPAKHFHHASLTYLRHYGWPGNVRELENAIHRAFLMSDDDVVRLGDVSQSCGVSHAPDEDGQRTFRKAKAEAIARFEVDYLRRLLDASNGNLSLAARMAGEERSSFGKLVRRHGLTKDRSN</sequence>
<dbReference type="EMBL" id="CADIKH010000092">
    <property type="protein sequence ID" value="CAB3773953.1"/>
    <property type="molecule type" value="Genomic_DNA"/>
</dbReference>
<dbReference type="SMART" id="SM00382">
    <property type="entry name" value="AAA"/>
    <property type="match status" value="1"/>
</dbReference>
<evidence type="ECO:0000256" key="2">
    <source>
        <dbReference type="ARBA" id="ARBA00022840"/>
    </source>
</evidence>
<dbReference type="InterPro" id="IPR027417">
    <property type="entry name" value="P-loop_NTPase"/>
</dbReference>
<dbReference type="Gene3D" id="1.10.8.60">
    <property type="match status" value="1"/>
</dbReference>
<keyword evidence="3" id="KW-0805">Transcription regulation</keyword>
<keyword evidence="1" id="KW-0547">Nucleotide-binding</keyword>
<dbReference type="InterPro" id="IPR003593">
    <property type="entry name" value="AAA+_ATPase"/>
</dbReference>
<name>A0A6J5F6F7_9BURK</name>
<dbReference type="FunFam" id="3.40.50.300:FF:000006">
    <property type="entry name" value="DNA-binding transcriptional regulator NtrC"/>
    <property type="match status" value="1"/>
</dbReference>
<dbReference type="CDD" id="cd00009">
    <property type="entry name" value="AAA"/>
    <property type="match status" value="1"/>
</dbReference>
<dbReference type="InterPro" id="IPR002078">
    <property type="entry name" value="Sigma_54_int"/>
</dbReference>
<dbReference type="InterPro" id="IPR025944">
    <property type="entry name" value="Sigma_54_int_dom_CS"/>
</dbReference>
<dbReference type="InterPro" id="IPR025943">
    <property type="entry name" value="Sigma_54_int_dom_ATP-bd_2"/>
</dbReference>
<dbReference type="PANTHER" id="PTHR32071">
    <property type="entry name" value="TRANSCRIPTIONAL REGULATORY PROTEIN"/>
    <property type="match status" value="1"/>
</dbReference>
<keyword evidence="5" id="KW-0804">Transcription</keyword>
<dbReference type="Proteomes" id="UP000494363">
    <property type="component" value="Unassembled WGS sequence"/>
</dbReference>
<dbReference type="GO" id="GO:0005524">
    <property type="term" value="F:ATP binding"/>
    <property type="evidence" value="ECO:0007669"/>
    <property type="project" value="UniProtKB-KW"/>
</dbReference>
<keyword evidence="8" id="KW-1185">Reference proteome</keyword>
<evidence type="ECO:0000313" key="7">
    <source>
        <dbReference type="EMBL" id="CAB3773953.1"/>
    </source>
</evidence>
<dbReference type="GO" id="GO:0003677">
    <property type="term" value="F:DNA binding"/>
    <property type="evidence" value="ECO:0007669"/>
    <property type="project" value="UniProtKB-KW"/>
</dbReference>
<evidence type="ECO:0000256" key="1">
    <source>
        <dbReference type="ARBA" id="ARBA00022741"/>
    </source>
</evidence>
<evidence type="ECO:0000259" key="6">
    <source>
        <dbReference type="PROSITE" id="PS50045"/>
    </source>
</evidence>
<keyword evidence="2" id="KW-0067">ATP-binding</keyword>
<accession>A0A6J5F6F7</accession>
<evidence type="ECO:0000256" key="3">
    <source>
        <dbReference type="ARBA" id="ARBA00023015"/>
    </source>
</evidence>
<dbReference type="PROSITE" id="PS50045">
    <property type="entry name" value="SIGMA54_INTERACT_4"/>
    <property type="match status" value="1"/>
</dbReference>
<dbReference type="Gene3D" id="1.10.10.60">
    <property type="entry name" value="Homeodomain-like"/>
    <property type="match status" value="1"/>
</dbReference>
<evidence type="ECO:0000256" key="4">
    <source>
        <dbReference type="ARBA" id="ARBA00023125"/>
    </source>
</evidence>
<gene>
    <name evidence="7" type="primary">qseF</name>
    <name evidence="7" type="ORF">LMG29542_07533</name>
</gene>
<dbReference type="SUPFAM" id="SSF52540">
    <property type="entry name" value="P-loop containing nucleoside triphosphate hydrolases"/>
    <property type="match status" value="1"/>
</dbReference>
<reference evidence="7 8" key="1">
    <citation type="submission" date="2020-04" db="EMBL/GenBank/DDBJ databases">
        <authorList>
            <person name="De Canck E."/>
        </authorList>
    </citation>
    <scope>NUCLEOTIDE SEQUENCE [LARGE SCALE GENOMIC DNA]</scope>
    <source>
        <strain evidence="7 8">LMG 29542</strain>
    </source>
</reference>
<protein>
    <submittedName>
        <fullName evidence="7">Transcriptional regulatory protein QseF</fullName>
    </submittedName>
</protein>
<dbReference type="Pfam" id="PF00158">
    <property type="entry name" value="Sigma54_activat"/>
    <property type="match status" value="1"/>
</dbReference>
<dbReference type="PANTHER" id="PTHR32071:SF117">
    <property type="entry name" value="PTS-DEPENDENT DIHYDROXYACETONE KINASE OPERON REGULATORY PROTEIN-RELATED"/>
    <property type="match status" value="1"/>
</dbReference>
<dbReference type="SUPFAM" id="SSF46689">
    <property type="entry name" value="Homeodomain-like"/>
    <property type="match status" value="1"/>
</dbReference>
<organism evidence="7 8">
    <name type="scientific">Paraburkholderia humisilvae</name>
    <dbReference type="NCBI Taxonomy" id="627669"/>
    <lineage>
        <taxon>Bacteria</taxon>
        <taxon>Pseudomonadati</taxon>
        <taxon>Pseudomonadota</taxon>
        <taxon>Betaproteobacteria</taxon>
        <taxon>Burkholderiales</taxon>
        <taxon>Burkholderiaceae</taxon>
        <taxon>Paraburkholderia</taxon>
    </lineage>
</organism>
<dbReference type="PROSITE" id="PS00676">
    <property type="entry name" value="SIGMA54_INTERACT_2"/>
    <property type="match status" value="1"/>
</dbReference>
<feature type="domain" description="Sigma-54 factor interaction" evidence="6">
    <location>
        <begin position="9"/>
        <end position="238"/>
    </location>
</feature>
<dbReference type="InterPro" id="IPR058031">
    <property type="entry name" value="AAA_lid_NorR"/>
</dbReference>
<dbReference type="RefSeq" id="WP_175232813.1">
    <property type="nucleotide sequence ID" value="NZ_CADIKH010000092.1"/>
</dbReference>
<dbReference type="Gene3D" id="3.40.50.300">
    <property type="entry name" value="P-loop containing nucleotide triphosphate hydrolases"/>
    <property type="match status" value="1"/>
</dbReference>
<dbReference type="PROSITE" id="PS00688">
    <property type="entry name" value="SIGMA54_INTERACT_3"/>
    <property type="match status" value="1"/>
</dbReference>
<dbReference type="AlphaFoldDB" id="A0A6J5F6F7"/>